<dbReference type="InterPro" id="IPR037272">
    <property type="entry name" value="SNS_sf"/>
</dbReference>
<protein>
    <recommendedName>
        <fullName evidence="6">Transporter</fullName>
    </recommendedName>
</protein>
<dbReference type="GO" id="GO:0015293">
    <property type="term" value="F:symporter activity"/>
    <property type="evidence" value="ECO:0007669"/>
    <property type="project" value="UniProtKB-KW"/>
</dbReference>
<evidence type="ECO:0000256" key="4">
    <source>
        <dbReference type="ARBA" id="ARBA00022989"/>
    </source>
</evidence>
<feature type="transmembrane region" description="Helical" evidence="7">
    <location>
        <begin position="85"/>
        <end position="115"/>
    </location>
</feature>
<dbReference type="PROSITE" id="PS00610">
    <property type="entry name" value="NA_NEUROTRAN_SYMP_1"/>
    <property type="match status" value="1"/>
</dbReference>
<evidence type="ECO:0000256" key="1">
    <source>
        <dbReference type="ARBA" id="ARBA00004141"/>
    </source>
</evidence>
<dbReference type="STRING" id="441112.SAMN04488094_106174"/>
<dbReference type="InterPro" id="IPR000175">
    <property type="entry name" value="Na/ntran_symport"/>
</dbReference>
<comment type="similarity">
    <text evidence="6">Belongs to the sodium:neurotransmitter symporter (SNF) (TC 2.A.22) family.</text>
</comment>
<evidence type="ECO:0000256" key="7">
    <source>
        <dbReference type="SAM" id="Phobius"/>
    </source>
</evidence>
<keyword evidence="9" id="KW-1185">Reference proteome</keyword>
<feature type="transmembrane region" description="Helical" evidence="7">
    <location>
        <begin position="173"/>
        <end position="190"/>
    </location>
</feature>
<evidence type="ECO:0000256" key="6">
    <source>
        <dbReference type="RuleBase" id="RU003732"/>
    </source>
</evidence>
<accession>A0A1I1KEM9</accession>
<evidence type="ECO:0000313" key="8">
    <source>
        <dbReference type="EMBL" id="SFC59071.1"/>
    </source>
</evidence>
<feature type="transmembrane region" description="Helical" evidence="7">
    <location>
        <begin position="383"/>
        <end position="401"/>
    </location>
</feature>
<feature type="transmembrane region" description="Helical" evidence="7">
    <location>
        <begin position="255"/>
        <end position="277"/>
    </location>
</feature>
<dbReference type="Proteomes" id="UP000198728">
    <property type="component" value="Unassembled WGS sequence"/>
</dbReference>
<dbReference type="PANTHER" id="PTHR42948:SF1">
    <property type="entry name" value="TRANSPORTER"/>
    <property type="match status" value="1"/>
</dbReference>
<dbReference type="SUPFAM" id="SSF161070">
    <property type="entry name" value="SNF-like"/>
    <property type="match status" value="1"/>
</dbReference>
<sequence>MKTSHENWGSRLGFILATAGSAIGLGNIWKFPYIAGENGGAAFIIIYLGIVFTIGLSVMLAEIAIGRSAQTDAINAFRKIGKPGWTFVGVLAIMTAVIILSFYSVVAGWCIAYIVKSAGGAFSGMDADAIGGAFGAFIGSPVAPIVYHGIFAAITVSIVIGGVSGGIEKTSKFLMPLLFVILIALVARSVTLPGAAKGLEFFLAPDFSAISAHTVMAALGQAFFSLSLGMSILLTYGSYVDRQTNLGKSVMQITFLDTLVAILAGLAILPAVFAFGLDPAAGPGLTFVTLPTVFNAMPGGYFFAIIFFVLLTIAALTSSISILEPVVAFFSNMGVSRKAATVGSGVLIFLLGIPSSLSVGIWSDIHFIKGQGFLDSASWLTDKLLLPIGGLLICIFAGWIVPSMMTREVSGDATPGVLTRGWLFILRFVAPVAILLILLSGLEIVAF</sequence>
<proteinExistence type="inferred from homology"/>
<feature type="transmembrane region" description="Helical" evidence="7">
    <location>
        <begin position="41"/>
        <end position="65"/>
    </location>
</feature>
<keyword evidence="2 6" id="KW-0813">Transport</keyword>
<feature type="transmembrane region" description="Helical" evidence="7">
    <location>
        <begin position="342"/>
        <end position="363"/>
    </location>
</feature>
<gene>
    <name evidence="8" type="ORF">SAMN04488094_106174</name>
</gene>
<dbReference type="Pfam" id="PF00209">
    <property type="entry name" value="SNF"/>
    <property type="match status" value="2"/>
</dbReference>
<dbReference type="AlphaFoldDB" id="A0A1I1KEM9"/>
<dbReference type="CDD" id="cd10336">
    <property type="entry name" value="SLC6sbd_Tyt1-Like"/>
    <property type="match status" value="1"/>
</dbReference>
<evidence type="ECO:0000256" key="2">
    <source>
        <dbReference type="ARBA" id="ARBA00022448"/>
    </source>
</evidence>
<dbReference type="EMBL" id="FOLG01000006">
    <property type="protein sequence ID" value="SFC59071.1"/>
    <property type="molecule type" value="Genomic_DNA"/>
</dbReference>
<feature type="transmembrane region" description="Helical" evidence="7">
    <location>
        <begin position="422"/>
        <end position="442"/>
    </location>
</feature>
<keyword evidence="6" id="KW-0769">Symport</keyword>
<keyword evidence="4 7" id="KW-1133">Transmembrane helix</keyword>
<feature type="transmembrane region" description="Helical" evidence="7">
    <location>
        <begin position="12"/>
        <end position="29"/>
    </location>
</feature>
<keyword evidence="3 6" id="KW-0812">Transmembrane</keyword>
<keyword evidence="5 7" id="KW-0472">Membrane</keyword>
<organism evidence="8 9">
    <name type="scientific">Tropicimonas isoalkanivorans</name>
    <dbReference type="NCBI Taxonomy" id="441112"/>
    <lineage>
        <taxon>Bacteria</taxon>
        <taxon>Pseudomonadati</taxon>
        <taxon>Pseudomonadota</taxon>
        <taxon>Alphaproteobacteria</taxon>
        <taxon>Rhodobacterales</taxon>
        <taxon>Roseobacteraceae</taxon>
        <taxon>Tropicimonas</taxon>
    </lineage>
</organism>
<reference evidence="8 9" key="1">
    <citation type="submission" date="2016-10" db="EMBL/GenBank/DDBJ databases">
        <authorList>
            <person name="de Groot N.N."/>
        </authorList>
    </citation>
    <scope>NUCLEOTIDE SEQUENCE [LARGE SCALE GENOMIC DNA]</scope>
    <source>
        <strain evidence="8 9">DSM 19548</strain>
    </source>
</reference>
<evidence type="ECO:0000256" key="3">
    <source>
        <dbReference type="ARBA" id="ARBA00022692"/>
    </source>
</evidence>
<feature type="transmembrane region" description="Helical" evidence="7">
    <location>
        <begin position="210"/>
        <end position="234"/>
    </location>
</feature>
<evidence type="ECO:0000313" key="9">
    <source>
        <dbReference type="Proteomes" id="UP000198728"/>
    </source>
</evidence>
<feature type="transmembrane region" description="Helical" evidence="7">
    <location>
        <begin position="301"/>
        <end position="330"/>
    </location>
</feature>
<name>A0A1I1KEM9_9RHOB</name>
<dbReference type="PRINTS" id="PR00176">
    <property type="entry name" value="NANEUSMPORT"/>
</dbReference>
<dbReference type="RefSeq" id="WP_093360977.1">
    <property type="nucleotide sequence ID" value="NZ_FOLG01000006.1"/>
</dbReference>
<dbReference type="InterPro" id="IPR047218">
    <property type="entry name" value="YocR/YhdH-like"/>
</dbReference>
<comment type="subcellular location">
    <subcellularLocation>
        <location evidence="1">Membrane</location>
        <topology evidence="1">Multi-pass membrane protein</topology>
    </subcellularLocation>
</comment>
<dbReference type="GO" id="GO:0016020">
    <property type="term" value="C:membrane"/>
    <property type="evidence" value="ECO:0007669"/>
    <property type="project" value="UniProtKB-SubCell"/>
</dbReference>
<dbReference type="PANTHER" id="PTHR42948">
    <property type="entry name" value="TRANSPORTER"/>
    <property type="match status" value="1"/>
</dbReference>
<feature type="transmembrane region" description="Helical" evidence="7">
    <location>
        <begin position="145"/>
        <end position="166"/>
    </location>
</feature>
<dbReference type="PROSITE" id="PS50267">
    <property type="entry name" value="NA_NEUROTRAN_SYMP_3"/>
    <property type="match status" value="1"/>
</dbReference>
<dbReference type="NCBIfam" id="NF037979">
    <property type="entry name" value="Na_transp"/>
    <property type="match status" value="1"/>
</dbReference>
<evidence type="ECO:0000256" key="5">
    <source>
        <dbReference type="ARBA" id="ARBA00023136"/>
    </source>
</evidence>
<dbReference type="OrthoDB" id="9762833at2"/>